<keyword evidence="2" id="KW-1185">Reference proteome</keyword>
<evidence type="ECO:0000313" key="1">
    <source>
        <dbReference type="EMBL" id="GFM36058.1"/>
    </source>
</evidence>
<organism evidence="1 2">
    <name type="scientific">Desulfovibrio psychrotolerans</name>
    <dbReference type="NCBI Taxonomy" id="415242"/>
    <lineage>
        <taxon>Bacteria</taxon>
        <taxon>Pseudomonadati</taxon>
        <taxon>Thermodesulfobacteriota</taxon>
        <taxon>Desulfovibrionia</taxon>
        <taxon>Desulfovibrionales</taxon>
        <taxon>Desulfovibrionaceae</taxon>
        <taxon>Desulfovibrio</taxon>
    </lineage>
</organism>
<evidence type="ECO:0000313" key="2">
    <source>
        <dbReference type="Proteomes" id="UP000503820"/>
    </source>
</evidence>
<dbReference type="AlphaFoldDB" id="A0A7J0BQX1"/>
<protein>
    <submittedName>
        <fullName evidence="1">Uncharacterized protein</fullName>
    </submittedName>
</protein>
<name>A0A7J0BQX1_9BACT</name>
<proteinExistence type="predicted"/>
<reference evidence="1 2" key="1">
    <citation type="submission" date="2020-05" db="EMBL/GenBank/DDBJ databases">
        <title>Draft genome sequence of Desulfovibrio psychrotolerans JS1T.</title>
        <authorList>
            <person name="Ueno A."/>
            <person name="Tamazawa S."/>
            <person name="Tamamura S."/>
            <person name="Murakami T."/>
            <person name="Kiyama T."/>
            <person name="Inomata H."/>
            <person name="Amano Y."/>
            <person name="Miyakawa K."/>
            <person name="Tamaki H."/>
            <person name="Naganuma T."/>
            <person name="Kaneko K."/>
        </authorList>
    </citation>
    <scope>NUCLEOTIDE SEQUENCE [LARGE SCALE GENOMIC DNA]</scope>
    <source>
        <strain evidence="1 2">JS1</strain>
    </source>
</reference>
<dbReference type="Proteomes" id="UP000503820">
    <property type="component" value="Unassembled WGS sequence"/>
</dbReference>
<comment type="caution">
    <text evidence="1">The sequence shown here is derived from an EMBL/GenBank/DDBJ whole genome shotgun (WGS) entry which is preliminary data.</text>
</comment>
<gene>
    <name evidence="1" type="ORF">DSM19430T_07420</name>
</gene>
<sequence length="123" mass="13217">MWAPATPILMVWANAGVHSMASAKPVTMLFLSPLKFIGSSRIDCAGKSVKHSGGAAVPPRCDLGGVSAAGKYLPKNQIPFVVVVAEKLKIVKTACHKTAKNVNLYDYSGREVSKCQEMRRCAR</sequence>
<dbReference type="EMBL" id="BLVP01000002">
    <property type="protein sequence ID" value="GFM36058.1"/>
    <property type="molecule type" value="Genomic_DNA"/>
</dbReference>
<accession>A0A7J0BQX1</accession>